<evidence type="ECO:0000256" key="5">
    <source>
        <dbReference type="SAM" id="Phobius"/>
    </source>
</evidence>
<evidence type="ECO:0000256" key="2">
    <source>
        <dbReference type="ARBA" id="ARBA00022692"/>
    </source>
</evidence>
<feature type="transmembrane region" description="Helical" evidence="5">
    <location>
        <begin position="30"/>
        <end position="49"/>
    </location>
</feature>
<keyword evidence="2 5" id="KW-0812">Transmembrane</keyword>
<evidence type="ECO:0000256" key="4">
    <source>
        <dbReference type="ARBA" id="ARBA00023136"/>
    </source>
</evidence>
<dbReference type="RefSeq" id="WP_185604637.1">
    <property type="nucleotide sequence ID" value="NZ_JAARZC010000002.1"/>
</dbReference>
<feature type="transmembrane region" description="Helical" evidence="5">
    <location>
        <begin position="61"/>
        <end position="83"/>
    </location>
</feature>
<dbReference type="EMBL" id="JAARZC010000002">
    <property type="protein sequence ID" value="MBC2249951.1"/>
    <property type="molecule type" value="Genomic_DNA"/>
</dbReference>
<keyword evidence="3 5" id="KW-1133">Transmembrane helix</keyword>
<evidence type="ECO:0000256" key="1">
    <source>
        <dbReference type="ARBA" id="ARBA00004141"/>
    </source>
</evidence>
<name>A0A7X1DC40_9LIST</name>
<dbReference type="Proteomes" id="UP000559864">
    <property type="component" value="Unassembled WGS sequence"/>
</dbReference>
<keyword evidence="4 5" id="KW-0472">Membrane</keyword>
<feature type="transmembrane region" description="Helical" evidence="5">
    <location>
        <begin position="95"/>
        <end position="118"/>
    </location>
</feature>
<dbReference type="InterPro" id="IPR039020">
    <property type="entry name" value="PaxB-like"/>
</dbReference>
<feature type="transmembrane region" description="Helical" evidence="5">
    <location>
        <begin position="124"/>
        <end position="144"/>
    </location>
</feature>
<feature type="transmembrane region" description="Helical" evidence="5">
    <location>
        <begin position="6"/>
        <end position="23"/>
    </location>
</feature>
<dbReference type="GO" id="GO:0016020">
    <property type="term" value="C:membrane"/>
    <property type="evidence" value="ECO:0007669"/>
    <property type="project" value="UniProtKB-SubCell"/>
</dbReference>
<dbReference type="PANTHER" id="PTHR42038:SF2">
    <property type="entry name" value="TERPENE CYCLASE AUSL"/>
    <property type="match status" value="1"/>
</dbReference>
<dbReference type="AlphaFoldDB" id="A0A7X1DC40"/>
<gene>
    <name evidence="6" type="ORF">HCB49_08135</name>
</gene>
<reference evidence="6 7" key="1">
    <citation type="submission" date="2020-03" db="EMBL/GenBank/DDBJ databases">
        <title>Soil Listeria distribution.</title>
        <authorList>
            <person name="Liao J."/>
            <person name="Wiedmann M."/>
        </authorList>
    </citation>
    <scope>NUCLEOTIDE SEQUENCE [LARGE SCALE GENOMIC DNA]</scope>
    <source>
        <strain evidence="6 7">FSL L7-0123</strain>
    </source>
</reference>
<evidence type="ECO:0000313" key="7">
    <source>
        <dbReference type="Proteomes" id="UP000559864"/>
    </source>
</evidence>
<organism evidence="6 7">
    <name type="scientific">Listeria cossartiae subsp. cayugensis</name>
    <dbReference type="NCBI Taxonomy" id="2713505"/>
    <lineage>
        <taxon>Bacteria</taxon>
        <taxon>Bacillati</taxon>
        <taxon>Bacillota</taxon>
        <taxon>Bacilli</taxon>
        <taxon>Bacillales</taxon>
        <taxon>Listeriaceae</taxon>
        <taxon>Listeria</taxon>
        <taxon>Listeria cossartiae</taxon>
    </lineage>
</organism>
<dbReference type="PANTHER" id="PTHR42038">
    <property type="match status" value="1"/>
</dbReference>
<dbReference type="GO" id="GO:0016829">
    <property type="term" value="F:lyase activity"/>
    <property type="evidence" value="ECO:0007669"/>
    <property type="project" value="InterPro"/>
</dbReference>
<comment type="caution">
    <text evidence="6">The sequence shown here is derived from an EMBL/GenBank/DDBJ whole genome shotgun (WGS) entry which is preliminary data.</text>
</comment>
<proteinExistence type="predicted"/>
<sequence length="216" mass="24557">MTLFLTLLSGIAWTIVYIELIRNGIKYKTYAMPLFALSLNFAWEVIYSVNDLVINSNSVGVQGLVNLIWACFDLIIVYTYFKYGKKYFPENAKKYFIPFSILVFVTGFAIQFAFYFSFASIPAAQYSAFMQNVAMSILFVAMLFQRQNTNGQTLLMAFAKWIGTLAPTILMGVLLEINIYIIICGFICSIFDIIYIAFLKKRKSAENKLVKNGGIL</sequence>
<dbReference type="Pfam" id="PF25129">
    <property type="entry name" value="Pyr4-TMTC"/>
    <property type="match status" value="1"/>
</dbReference>
<comment type="subcellular location">
    <subcellularLocation>
        <location evidence="1">Membrane</location>
        <topology evidence="1">Multi-pass membrane protein</topology>
    </subcellularLocation>
</comment>
<evidence type="ECO:0000256" key="3">
    <source>
        <dbReference type="ARBA" id="ARBA00022989"/>
    </source>
</evidence>
<evidence type="ECO:0000313" key="6">
    <source>
        <dbReference type="EMBL" id="MBC2249951.1"/>
    </source>
</evidence>
<accession>A0A7X1DC40</accession>
<feature type="transmembrane region" description="Helical" evidence="5">
    <location>
        <begin position="179"/>
        <end position="199"/>
    </location>
</feature>
<feature type="transmembrane region" description="Helical" evidence="5">
    <location>
        <begin position="153"/>
        <end position="173"/>
    </location>
</feature>
<protein>
    <submittedName>
        <fullName evidence="6">Uncharacterized protein</fullName>
    </submittedName>
</protein>